<protein>
    <recommendedName>
        <fullName evidence="2">PLAT domain-containing protein</fullName>
    </recommendedName>
</protein>
<dbReference type="SUPFAM" id="SSF49723">
    <property type="entry name" value="Lipase/lipooxygenase domain (PLAT/LH2 domain)"/>
    <property type="match status" value="2"/>
</dbReference>
<feature type="domain" description="PLAT" evidence="2">
    <location>
        <begin position="1"/>
        <end position="108"/>
    </location>
</feature>
<evidence type="ECO:0000256" key="1">
    <source>
        <dbReference type="PROSITE-ProRule" id="PRU00152"/>
    </source>
</evidence>
<feature type="non-terminal residue" evidence="3">
    <location>
        <position position="197"/>
    </location>
</feature>
<dbReference type="AlphaFoldDB" id="A0A821KXQ0"/>
<dbReference type="PROSITE" id="PS50095">
    <property type="entry name" value="PLAT"/>
    <property type="match status" value="2"/>
</dbReference>
<comment type="caution">
    <text evidence="3">The sequence shown here is derived from an EMBL/GenBank/DDBJ whole genome shotgun (WGS) entry which is preliminary data.</text>
</comment>
<accession>A0A821KXQ0</accession>
<dbReference type="Gene3D" id="2.60.60.20">
    <property type="entry name" value="PLAT/LH2 domain"/>
    <property type="match status" value="1"/>
</dbReference>
<dbReference type="Gene3D" id="2.40.180.10">
    <property type="entry name" value="Catalase core domain"/>
    <property type="match status" value="1"/>
</dbReference>
<evidence type="ECO:0000259" key="2">
    <source>
        <dbReference type="PROSITE" id="PS50095"/>
    </source>
</evidence>
<dbReference type="EMBL" id="CAJOBP010038930">
    <property type="protein sequence ID" value="CAF4738834.1"/>
    <property type="molecule type" value="Genomic_DNA"/>
</dbReference>
<evidence type="ECO:0000313" key="4">
    <source>
        <dbReference type="Proteomes" id="UP000663873"/>
    </source>
</evidence>
<comment type="caution">
    <text evidence="1">Lacks conserved residue(s) required for the propagation of feature annotation.</text>
</comment>
<name>A0A821KXQ0_9BILA</name>
<dbReference type="Pfam" id="PF01477">
    <property type="entry name" value="PLAT"/>
    <property type="match status" value="1"/>
</dbReference>
<dbReference type="InterPro" id="IPR052970">
    <property type="entry name" value="Inner_ear_hair_cell_LOXHD"/>
</dbReference>
<evidence type="ECO:0000313" key="3">
    <source>
        <dbReference type="EMBL" id="CAF4738834.1"/>
    </source>
</evidence>
<dbReference type="PANTHER" id="PTHR45901:SF3">
    <property type="entry name" value="LIPOXYGENASE HOMOLOGY DOMAIN-CONTAINING PROTEIN 1"/>
    <property type="match status" value="1"/>
</dbReference>
<dbReference type="InterPro" id="IPR001024">
    <property type="entry name" value="PLAT/LH2_dom"/>
</dbReference>
<dbReference type="SMART" id="SM00308">
    <property type="entry name" value="LH2"/>
    <property type="match status" value="1"/>
</dbReference>
<gene>
    <name evidence="3" type="ORF">UJA718_LOCUS38240</name>
</gene>
<reference evidence="3" key="1">
    <citation type="submission" date="2021-02" db="EMBL/GenBank/DDBJ databases">
        <authorList>
            <person name="Nowell W R."/>
        </authorList>
    </citation>
    <scope>NUCLEOTIDE SEQUENCE</scope>
</reference>
<dbReference type="PANTHER" id="PTHR45901">
    <property type="entry name" value="PROTEIN CBG12474"/>
    <property type="match status" value="1"/>
</dbReference>
<feature type="non-terminal residue" evidence="3">
    <location>
        <position position="1"/>
    </location>
</feature>
<sequence>DKSDAGTSAHAHIRLVGRKGRQTRLVPLELMQKRRFERGKVETFSLQEPDIGDLDAVEIEHDGETEADSWFLEDVTVEMPTKGRAFYFPCHEWLSKEKGDGRTKRTLKVQDSNKSTFRPLIPYETTIYTGDVENAGCDCDVSLKLFGTTGSSSEHVISKDEGLFERGAINPFRFELDDVGKPIKLRVKIIPQHKKGR</sequence>
<dbReference type="InterPro" id="IPR036392">
    <property type="entry name" value="PLAT/LH2_dom_sf"/>
</dbReference>
<proteinExistence type="predicted"/>
<organism evidence="3 4">
    <name type="scientific">Rotaria socialis</name>
    <dbReference type="NCBI Taxonomy" id="392032"/>
    <lineage>
        <taxon>Eukaryota</taxon>
        <taxon>Metazoa</taxon>
        <taxon>Spiralia</taxon>
        <taxon>Gnathifera</taxon>
        <taxon>Rotifera</taxon>
        <taxon>Eurotatoria</taxon>
        <taxon>Bdelloidea</taxon>
        <taxon>Philodinida</taxon>
        <taxon>Philodinidae</taxon>
        <taxon>Rotaria</taxon>
    </lineage>
</organism>
<dbReference type="Proteomes" id="UP000663873">
    <property type="component" value="Unassembled WGS sequence"/>
</dbReference>
<feature type="domain" description="PLAT" evidence="2">
    <location>
        <begin position="121"/>
        <end position="197"/>
    </location>
</feature>
<keyword evidence="4" id="KW-1185">Reference proteome</keyword>